<comment type="similarity">
    <text evidence="1">Belongs to the glycosyltransferase 25 family.</text>
</comment>
<dbReference type="Pfam" id="PF01755">
    <property type="entry name" value="Glyco_transf_25"/>
    <property type="match status" value="1"/>
</dbReference>
<dbReference type="SMR" id="A0A159ZRQ1"/>
<keyword evidence="2" id="KW-0328">Glycosyltransferase</keyword>
<evidence type="ECO:0000256" key="1">
    <source>
        <dbReference type="ARBA" id="ARBA00006721"/>
    </source>
</evidence>
<dbReference type="GO" id="GO:0016740">
    <property type="term" value="F:transferase activity"/>
    <property type="evidence" value="ECO:0007669"/>
    <property type="project" value="UniProtKB-KW"/>
</dbReference>
<name>A0A159ZRQ1_MIMIV</name>
<accession>A0A159ZRQ1</accession>
<evidence type="ECO:0000256" key="3">
    <source>
        <dbReference type="ARBA" id="ARBA00022679"/>
    </source>
</evidence>
<feature type="domain" description="Glycosyl transferase family 25" evidence="4">
    <location>
        <begin position="5"/>
        <end position="187"/>
    </location>
</feature>
<dbReference type="PANTHER" id="PTHR10730">
    <property type="entry name" value="PROCOLLAGEN-LYSINE,2-OXOGLUTARATE 5-DIOXYGENASE/GLYCOSYLTRANSFERASE 25 FAMILY MEMBER"/>
    <property type="match status" value="1"/>
</dbReference>
<keyword evidence="3 5" id="KW-0808">Transferase</keyword>
<evidence type="ECO:0000313" key="5">
    <source>
        <dbReference type="EMBL" id="AMZ03098.1"/>
    </source>
</evidence>
<dbReference type="Proteomes" id="UP000241559">
    <property type="component" value="Segment"/>
</dbReference>
<evidence type="ECO:0000313" key="6">
    <source>
        <dbReference type="Proteomes" id="UP000241559"/>
    </source>
</evidence>
<sequence>MENLKIIVINLKRRTDRREIMEKKFQDENITQYEFFEAFDGETLRPEDPILGVFKHGVHGLSRKGVAGCALSHYTVWQKIAADTSGTKYLVLEDDINFKPNFKENLSKVMKTIEPSQAMILIGMTVNGDDVTKTRDIYELDTSYTIHPLGRDYYAGGLFGYILDYRAAQYFVDYISYNGIRIVIDYLTYRSGFPMYESHPHLVYTQSVQHDGEHVDSDIQHQYDRIKYAIIPNTYEFDDYVFIPNKDSAGGDIREVCADIPILKNIADKDINCVAFNTYGWVKNNIKPLHQLIDIGNRYYESDGIYIKKNYLLKEKIIINSLNL</sequence>
<dbReference type="EMBL" id="KU761889">
    <property type="protein sequence ID" value="AMZ03098.1"/>
    <property type="molecule type" value="Genomic_DNA"/>
</dbReference>
<protein>
    <submittedName>
        <fullName evidence="5">Putative glycosyltransferase</fullName>
    </submittedName>
</protein>
<evidence type="ECO:0000259" key="4">
    <source>
        <dbReference type="Pfam" id="PF01755"/>
    </source>
</evidence>
<dbReference type="PANTHER" id="PTHR10730:SF53">
    <property type="entry name" value="GLYCOSYLTRANSFERASE 25 FAMILY MEMBER"/>
    <property type="match status" value="1"/>
</dbReference>
<proteinExistence type="inferred from homology"/>
<dbReference type="InterPro" id="IPR050757">
    <property type="entry name" value="Collagen_mod_GT25"/>
</dbReference>
<dbReference type="CDD" id="cd06532">
    <property type="entry name" value="Glyco_transf_25"/>
    <property type="match status" value="1"/>
</dbReference>
<dbReference type="InterPro" id="IPR002654">
    <property type="entry name" value="Glyco_trans_25"/>
</dbReference>
<evidence type="ECO:0000256" key="2">
    <source>
        <dbReference type="ARBA" id="ARBA00022676"/>
    </source>
</evidence>
<organism evidence="5 6">
    <name type="scientific">Mimivirus Bombay</name>
    <dbReference type="NCBI Taxonomy" id="1835008"/>
    <lineage>
        <taxon>Viruses</taxon>
        <taxon>Varidnaviria</taxon>
        <taxon>Bamfordvirae</taxon>
        <taxon>Nucleocytoviricota</taxon>
        <taxon>Megaviricetes</taxon>
        <taxon>Imitervirales</taxon>
        <taxon>Mimiviridae</taxon>
        <taxon>Megamimivirinae</taxon>
        <taxon>Mimivirus</taxon>
        <taxon>Mimivirus bradfordmassiliense</taxon>
    </lineage>
</organism>
<reference evidence="5" key="1">
    <citation type="journal article" date="2016" name="Genom Data">
        <title>Isolation and complete genome sequencing of Mimivirus bombay, a Giant Virus in sewage of Mumbai, India.</title>
        <authorList>
            <person name="Chatterjee A."/>
            <person name="Ali F."/>
            <person name="Bange D."/>
            <person name="Kondabagil K."/>
        </authorList>
    </citation>
    <scope>NUCLEOTIDE SEQUENCE [LARGE SCALE GENOMIC DNA]</scope>
    <source>
        <strain evidence="5">1</strain>
    </source>
</reference>